<evidence type="ECO:0000313" key="16">
    <source>
        <dbReference type="EMBL" id="MDE5413018.1"/>
    </source>
</evidence>
<dbReference type="CDD" id="cd00620">
    <property type="entry name" value="Methyltransferase_Sun"/>
    <property type="match status" value="1"/>
</dbReference>
<comment type="caution">
    <text evidence="16">The sequence shown here is derived from an EMBL/GenBank/DDBJ whole genome shotgun (WGS) entry which is preliminary data.</text>
</comment>
<dbReference type="Proteomes" id="UP001148125">
    <property type="component" value="Unassembled WGS sequence"/>
</dbReference>
<name>A0ABT5VC43_9BACI</name>
<feature type="binding site" evidence="14">
    <location>
        <begin position="260"/>
        <end position="266"/>
    </location>
    <ligand>
        <name>S-adenosyl-L-methionine</name>
        <dbReference type="ChEBI" id="CHEBI:59789"/>
    </ligand>
</feature>
<dbReference type="PANTHER" id="PTHR22807">
    <property type="entry name" value="NOP2 YEAST -RELATED NOL1/NOP2/FMU SUN DOMAIN-CONTAINING"/>
    <property type="match status" value="1"/>
</dbReference>
<evidence type="ECO:0000256" key="3">
    <source>
        <dbReference type="ARBA" id="ARBA00007494"/>
    </source>
</evidence>
<dbReference type="GO" id="GO:0032259">
    <property type="term" value="P:methylation"/>
    <property type="evidence" value="ECO:0007669"/>
    <property type="project" value="UniProtKB-KW"/>
</dbReference>
<organism evidence="16 17">
    <name type="scientific">Alkalihalobacterium chitinilyticum</name>
    <dbReference type="NCBI Taxonomy" id="2980103"/>
    <lineage>
        <taxon>Bacteria</taxon>
        <taxon>Bacillati</taxon>
        <taxon>Bacillota</taxon>
        <taxon>Bacilli</taxon>
        <taxon>Bacillales</taxon>
        <taxon>Bacillaceae</taxon>
        <taxon>Alkalihalobacterium</taxon>
    </lineage>
</organism>
<evidence type="ECO:0000256" key="9">
    <source>
        <dbReference type="ARBA" id="ARBA00022691"/>
    </source>
</evidence>
<evidence type="ECO:0000256" key="14">
    <source>
        <dbReference type="PROSITE-ProRule" id="PRU01023"/>
    </source>
</evidence>
<dbReference type="InterPro" id="IPR054728">
    <property type="entry name" value="RsmB-like_ferredoxin"/>
</dbReference>
<evidence type="ECO:0000256" key="1">
    <source>
        <dbReference type="ARBA" id="ARBA00002724"/>
    </source>
</evidence>
<evidence type="ECO:0000256" key="6">
    <source>
        <dbReference type="ARBA" id="ARBA00022552"/>
    </source>
</evidence>
<dbReference type="Pfam" id="PF01029">
    <property type="entry name" value="NusB"/>
    <property type="match status" value="1"/>
</dbReference>
<dbReference type="InterPro" id="IPR023267">
    <property type="entry name" value="RCMT"/>
</dbReference>
<dbReference type="InterPro" id="IPR035926">
    <property type="entry name" value="NusB-like_sf"/>
</dbReference>
<dbReference type="InterPro" id="IPR001678">
    <property type="entry name" value="MeTrfase_RsmB-F_NOP2_dom"/>
</dbReference>
<keyword evidence="7 14" id="KW-0489">Methyltransferase</keyword>
<keyword evidence="8 14" id="KW-0808">Transferase</keyword>
<dbReference type="InterPro" id="IPR004573">
    <property type="entry name" value="rRNA_ssu_MeTfrase_B"/>
</dbReference>
<comment type="function">
    <text evidence="1">Specifically methylates the cytosine at position 967 (m5C967) of 16S rRNA.</text>
</comment>
<dbReference type="SUPFAM" id="SSF53335">
    <property type="entry name" value="S-adenosyl-L-methionine-dependent methyltransferases"/>
    <property type="match status" value="1"/>
</dbReference>
<dbReference type="NCBIfam" id="NF011494">
    <property type="entry name" value="PRK14902.1"/>
    <property type="match status" value="1"/>
</dbReference>
<dbReference type="CDD" id="cd02440">
    <property type="entry name" value="AdoMet_MTases"/>
    <property type="match status" value="1"/>
</dbReference>
<keyword evidence="17" id="KW-1185">Reference proteome</keyword>
<keyword evidence="10 14" id="KW-0694">RNA-binding</keyword>
<dbReference type="NCBIfam" id="TIGR00563">
    <property type="entry name" value="rsmB"/>
    <property type="match status" value="1"/>
</dbReference>
<dbReference type="Gene3D" id="3.30.70.1170">
    <property type="entry name" value="Sun protein, domain 3"/>
    <property type="match status" value="1"/>
</dbReference>
<evidence type="ECO:0000256" key="2">
    <source>
        <dbReference type="ARBA" id="ARBA00004496"/>
    </source>
</evidence>
<comment type="subcellular location">
    <subcellularLocation>
        <location evidence="2">Cytoplasm</location>
    </subcellularLocation>
</comment>
<feature type="binding site" evidence="14">
    <location>
        <position position="284"/>
    </location>
    <ligand>
        <name>S-adenosyl-L-methionine</name>
        <dbReference type="ChEBI" id="CHEBI:59789"/>
    </ligand>
</feature>
<comment type="catalytic activity">
    <reaction evidence="13">
        <text>cytidine(967) in 16S rRNA + S-adenosyl-L-methionine = 5-methylcytidine(967) in 16S rRNA + S-adenosyl-L-homocysteine + H(+)</text>
        <dbReference type="Rhea" id="RHEA:42748"/>
        <dbReference type="Rhea" id="RHEA-COMP:10219"/>
        <dbReference type="Rhea" id="RHEA-COMP:10220"/>
        <dbReference type="ChEBI" id="CHEBI:15378"/>
        <dbReference type="ChEBI" id="CHEBI:57856"/>
        <dbReference type="ChEBI" id="CHEBI:59789"/>
        <dbReference type="ChEBI" id="CHEBI:74483"/>
        <dbReference type="ChEBI" id="CHEBI:82748"/>
        <dbReference type="EC" id="2.1.1.176"/>
    </reaction>
</comment>
<gene>
    <name evidence="16" type="primary">rsmB</name>
    <name evidence="16" type="ORF">N7Z68_06440</name>
</gene>
<evidence type="ECO:0000256" key="8">
    <source>
        <dbReference type="ARBA" id="ARBA00022679"/>
    </source>
</evidence>
<evidence type="ECO:0000256" key="13">
    <source>
        <dbReference type="ARBA" id="ARBA00047283"/>
    </source>
</evidence>
<feature type="domain" description="SAM-dependent MTase RsmB/NOP-type" evidence="15">
    <location>
        <begin position="171"/>
        <end position="449"/>
    </location>
</feature>
<evidence type="ECO:0000256" key="11">
    <source>
        <dbReference type="ARBA" id="ARBA00030399"/>
    </source>
</evidence>
<evidence type="ECO:0000256" key="12">
    <source>
        <dbReference type="ARBA" id="ARBA00031088"/>
    </source>
</evidence>
<dbReference type="Gene3D" id="1.10.940.10">
    <property type="entry name" value="NusB-like"/>
    <property type="match status" value="1"/>
</dbReference>
<dbReference type="SUPFAM" id="SSF48013">
    <property type="entry name" value="NusB-like"/>
    <property type="match status" value="1"/>
</dbReference>
<evidence type="ECO:0000256" key="4">
    <source>
        <dbReference type="ARBA" id="ARBA00012140"/>
    </source>
</evidence>
<dbReference type="InterPro" id="IPR018314">
    <property type="entry name" value="RsmB/NOL1/NOP2-like_CS"/>
</dbReference>
<dbReference type="InterPro" id="IPR029063">
    <property type="entry name" value="SAM-dependent_MTases_sf"/>
</dbReference>
<feature type="active site" description="Nucleophile" evidence="14">
    <location>
        <position position="383"/>
    </location>
</feature>
<dbReference type="InterPro" id="IPR006027">
    <property type="entry name" value="NusB_RsmB_TIM44"/>
</dbReference>
<evidence type="ECO:0000256" key="5">
    <source>
        <dbReference type="ARBA" id="ARBA00022490"/>
    </source>
</evidence>
<dbReference type="Pfam" id="PF22458">
    <property type="entry name" value="RsmF-B_ferredox"/>
    <property type="match status" value="1"/>
</dbReference>
<dbReference type="Gene3D" id="3.40.50.150">
    <property type="entry name" value="Vaccinia Virus protein VP39"/>
    <property type="match status" value="1"/>
</dbReference>
<dbReference type="Pfam" id="PF01189">
    <property type="entry name" value="Methyltr_RsmB-F"/>
    <property type="match status" value="1"/>
</dbReference>
<evidence type="ECO:0000256" key="7">
    <source>
        <dbReference type="ARBA" id="ARBA00022603"/>
    </source>
</evidence>
<dbReference type="GO" id="GO:0008168">
    <property type="term" value="F:methyltransferase activity"/>
    <property type="evidence" value="ECO:0007669"/>
    <property type="project" value="UniProtKB-KW"/>
</dbReference>
<dbReference type="PROSITE" id="PS51686">
    <property type="entry name" value="SAM_MT_RSMB_NOP"/>
    <property type="match status" value="1"/>
</dbReference>
<dbReference type="InterPro" id="IPR048019">
    <property type="entry name" value="RsmB-like_N"/>
</dbReference>
<accession>A0ABT5VC43</accession>
<dbReference type="PRINTS" id="PR02008">
    <property type="entry name" value="RCMTFAMILY"/>
</dbReference>
<keyword evidence="9 14" id="KW-0949">S-adenosyl-L-methionine</keyword>
<feature type="binding site" evidence="14">
    <location>
        <position position="330"/>
    </location>
    <ligand>
        <name>S-adenosyl-L-methionine</name>
        <dbReference type="ChEBI" id="CHEBI:59789"/>
    </ligand>
</feature>
<comment type="similarity">
    <text evidence="3 14">Belongs to the class I-like SAM-binding methyltransferase superfamily. RsmB/NOP family.</text>
</comment>
<reference evidence="16" key="1">
    <citation type="submission" date="2024-05" db="EMBL/GenBank/DDBJ databases">
        <title>Alkalihalobacillus sp. strain MEB203 novel alkaliphilic bacterium from Lonar Lake, India.</title>
        <authorList>
            <person name="Joshi A."/>
            <person name="Thite S."/>
            <person name="Mengade P."/>
        </authorList>
    </citation>
    <scope>NUCLEOTIDE SEQUENCE</scope>
    <source>
        <strain evidence="16">MEB 203</strain>
    </source>
</reference>
<proteinExistence type="inferred from homology"/>
<evidence type="ECO:0000259" key="15">
    <source>
        <dbReference type="PROSITE" id="PS51686"/>
    </source>
</evidence>
<dbReference type="PANTHER" id="PTHR22807:SF53">
    <property type="entry name" value="RIBOSOMAL RNA SMALL SUBUNIT METHYLTRANSFERASE B-RELATED"/>
    <property type="match status" value="1"/>
</dbReference>
<dbReference type="InterPro" id="IPR049560">
    <property type="entry name" value="MeTrfase_RsmB-F_NOP2_cat"/>
</dbReference>
<dbReference type="PROSITE" id="PS01153">
    <property type="entry name" value="NOL1_NOP2_SUN"/>
    <property type="match status" value="1"/>
</dbReference>
<dbReference type="EC" id="2.1.1.176" evidence="4"/>
<sequence length="449" mass="50875">MKQKTIRDVALDVLLQIEKNQAYSNLLLNQTVKKANLDQRDVGLLTEIVYGTVQRRDTLDFYLEPFIKKGVKKLDDWVRVLLRLSLYQMIYLDRVPDRAIVHEAVTIAKRRGHQGISGMVNGVLRNVRRQELRSFDEVKDDVNRLAIETSHPLWLVRRLVAQYGFEEARQMCLTNLEPPQVTVRVNQTKASIEEAIELLSQEGIDTVRGYLSNDALIIEKGNVTHTEAFKNGVITIQDESSMLVARALAPEEGMHVLDCCAAPGGKSTHLAEQMNDKGRVTALDLHDHKVKLIQQLCERLQLKSVAGKTMDARLAKDSFEKASFDAILVDAPCSGLGVIRRKPDIKWTKSVKDIEAIQNIQKEILTAVVPLLKPGGRLVYSTCTIDRTENEEMVQWFLDSHDDFRLDSSLSERLPQHISEKAKFEEGSLTILPHHFNTDGFFITAMIKQ</sequence>
<feature type="binding site" evidence="14">
    <location>
        <position position="311"/>
    </location>
    <ligand>
        <name>S-adenosyl-L-methionine</name>
        <dbReference type="ChEBI" id="CHEBI:59789"/>
    </ligand>
</feature>
<protein>
    <recommendedName>
        <fullName evidence="4">16S rRNA (cytosine(967)-C(5))-methyltransferase</fullName>
        <ecNumber evidence="4">2.1.1.176</ecNumber>
    </recommendedName>
    <alternativeName>
        <fullName evidence="11">16S rRNA m5C967 methyltransferase</fullName>
    </alternativeName>
    <alternativeName>
        <fullName evidence="12">rRNA (cytosine-C(5)-)-methyltransferase RsmB</fullName>
    </alternativeName>
</protein>
<dbReference type="EMBL" id="JAOTPO010000003">
    <property type="protein sequence ID" value="MDE5413018.1"/>
    <property type="molecule type" value="Genomic_DNA"/>
</dbReference>
<evidence type="ECO:0000256" key="10">
    <source>
        <dbReference type="ARBA" id="ARBA00022884"/>
    </source>
</evidence>
<keyword evidence="5" id="KW-0963">Cytoplasm</keyword>
<dbReference type="RefSeq" id="WP_275117639.1">
    <property type="nucleotide sequence ID" value="NZ_JAOTPO010000003.1"/>
</dbReference>
<keyword evidence="6" id="KW-0698">rRNA processing</keyword>
<evidence type="ECO:0000313" key="17">
    <source>
        <dbReference type="Proteomes" id="UP001148125"/>
    </source>
</evidence>